<evidence type="ECO:0000256" key="4">
    <source>
        <dbReference type="ARBA" id="ARBA00023033"/>
    </source>
</evidence>
<dbReference type="Pfam" id="PF01494">
    <property type="entry name" value="FAD_binding_3"/>
    <property type="match status" value="1"/>
</dbReference>
<keyword evidence="4 7" id="KW-0503">Monooxygenase</keyword>
<dbReference type="RefSeq" id="WP_225275607.1">
    <property type="nucleotide sequence ID" value="NZ_CP084058.1"/>
</dbReference>
<dbReference type="InterPro" id="IPR036188">
    <property type="entry name" value="FAD/NAD-bd_sf"/>
</dbReference>
<proteinExistence type="predicted"/>
<gene>
    <name evidence="7" type="ORF">BN4615_P5811</name>
</gene>
<dbReference type="Gene3D" id="3.50.50.60">
    <property type="entry name" value="FAD/NAD(P)-binding domain"/>
    <property type="match status" value="1"/>
</dbReference>
<organism evidence="7">
    <name type="scientific">Nonomuraea gerenzanensis</name>
    <dbReference type="NCBI Taxonomy" id="93944"/>
    <lineage>
        <taxon>Bacteria</taxon>
        <taxon>Bacillati</taxon>
        <taxon>Actinomycetota</taxon>
        <taxon>Actinomycetes</taxon>
        <taxon>Streptosporangiales</taxon>
        <taxon>Streptosporangiaceae</taxon>
        <taxon>Nonomuraea</taxon>
    </lineage>
</organism>
<reference evidence="7" key="1">
    <citation type="submission" date="2016-04" db="EMBL/GenBank/DDBJ databases">
        <authorList>
            <person name="Evans L.H."/>
            <person name="Alamgir A."/>
            <person name="Owens N."/>
            <person name="Weber N.D."/>
            <person name="Virtaneva K."/>
            <person name="Barbian K."/>
            <person name="Babar A."/>
            <person name="Rosenke K."/>
        </authorList>
    </citation>
    <scope>NUCLEOTIDE SEQUENCE</scope>
    <source>
        <strain evidence="7">Nono1</strain>
    </source>
</reference>
<name>A0A1M4EBM3_9ACTN</name>
<evidence type="ECO:0000256" key="1">
    <source>
        <dbReference type="ARBA" id="ARBA00022630"/>
    </source>
</evidence>
<accession>A0A1M4EBM3</accession>
<feature type="compositionally biased region" description="Basic residues" evidence="5">
    <location>
        <begin position="208"/>
        <end position="220"/>
    </location>
</feature>
<dbReference type="GO" id="GO:0071949">
    <property type="term" value="F:FAD binding"/>
    <property type="evidence" value="ECO:0007669"/>
    <property type="project" value="InterPro"/>
</dbReference>
<feature type="region of interest" description="Disordered" evidence="5">
    <location>
        <begin position="76"/>
        <end position="114"/>
    </location>
</feature>
<dbReference type="EMBL" id="LT559118">
    <property type="protein sequence ID" value="SBO96295.1"/>
    <property type="molecule type" value="Genomic_DNA"/>
</dbReference>
<dbReference type="AlphaFoldDB" id="A0A1M4EBM3"/>
<dbReference type="SUPFAM" id="SSF51905">
    <property type="entry name" value="FAD/NAD(P)-binding domain"/>
    <property type="match status" value="1"/>
</dbReference>
<evidence type="ECO:0000256" key="3">
    <source>
        <dbReference type="ARBA" id="ARBA00023002"/>
    </source>
</evidence>
<protein>
    <submittedName>
        <fullName evidence="7">Putative monooxygenase</fullName>
    </submittedName>
</protein>
<evidence type="ECO:0000313" key="7">
    <source>
        <dbReference type="EMBL" id="SBO96295.1"/>
    </source>
</evidence>
<sequence length="220" mass="23429">MTLLGDAAHLMPPLGVGVNLALLDACDLALAIAHHDTLDEAVHAYEQTMLPRSTQMARLLDGAAGELLSTELPDLADNHQPLRSPAPVPQIHLAPDDQPPASSTLPAAPRPPTAGRWVSAPWRSWCSVHARPCGSSSAEAVLNRYSAHGQDRRPPAGDQADVSGPAVRPPSRRGSRRVVAVAQRRRRSANPGVDVTDDATGPAPARRVPTRAHVGRMRYL</sequence>
<keyword evidence="2" id="KW-0274">FAD</keyword>
<dbReference type="InterPro" id="IPR002938">
    <property type="entry name" value="FAD-bd"/>
</dbReference>
<dbReference type="PANTHER" id="PTHR46972:SF1">
    <property type="entry name" value="FAD DEPENDENT OXIDOREDUCTASE DOMAIN-CONTAINING PROTEIN"/>
    <property type="match status" value="1"/>
</dbReference>
<evidence type="ECO:0000256" key="5">
    <source>
        <dbReference type="SAM" id="MobiDB-lite"/>
    </source>
</evidence>
<evidence type="ECO:0000256" key="2">
    <source>
        <dbReference type="ARBA" id="ARBA00022827"/>
    </source>
</evidence>
<feature type="region of interest" description="Disordered" evidence="5">
    <location>
        <begin position="147"/>
        <end position="220"/>
    </location>
</feature>
<dbReference type="GO" id="GO:0004497">
    <property type="term" value="F:monooxygenase activity"/>
    <property type="evidence" value="ECO:0007669"/>
    <property type="project" value="UniProtKB-KW"/>
</dbReference>
<keyword evidence="1" id="KW-0285">Flavoprotein</keyword>
<evidence type="ECO:0000259" key="6">
    <source>
        <dbReference type="Pfam" id="PF01494"/>
    </source>
</evidence>
<feature type="domain" description="FAD-binding" evidence="6">
    <location>
        <begin position="3"/>
        <end position="57"/>
    </location>
</feature>
<keyword evidence="3" id="KW-0560">Oxidoreductase</keyword>
<dbReference type="PANTHER" id="PTHR46972">
    <property type="entry name" value="MONOOXYGENASE ASQM-RELATED"/>
    <property type="match status" value="1"/>
</dbReference>